<sequence length="1632" mass="172477">MADLRADRAAEVISTRPDGTRLRGSGYLVATGLVLTAAHVVREAKTVTVRFNPDRADEWSAPARVGWFGPGVTDAALLTLGPGSPPESSPPRVDPVPFGAPGDDNAVLTCSAVGFPRFKMRQRPDGSRARDACHAWGHVPVLSNRRSNTLEFRVPPPERTAVGSPWEGMSGAAVWSEGHVIGIVVEHHHQEGTGTLTVSRADGWAGTADGPGDELLRRAGLEAPFERVGPSSGDVRMTEGFRAQARSIAPPELLGREREVEEVLRVCAGPGGYQWWQAPPWHGKTAFSAWLAAHPPPGVAVAAFFVTRRDASQCDSDAFAQAMTVQLAAVAGESTVHGTEPGVQVREWHRLLTAAARRQRQRGPLLVIVDGLDEDMSQAASPARPSIASLLPRLLPEGVTVLVTSRPGPGLPGDLPGDHPLRDCEPYTLAASAHATRLRYEAEYELRGLLAGDSAERQVIGLLAAAGEGLSREELCALTGMPAARLDMLTGGSLGRSLARRRFPVFRDGTADVRTALVFAHDTLLATALKLLGDELPAFRERLHGWADIMWERGWPQDTPHFLLSGYGRMALASAEPGRLARVAADPARHDRMASRLLGDGPALAELRAARDTVAQNGTEDGLRAAVLLAAAHDRLTARNRDVDDSEPALLRARLGQSDHAQALAEAMPDGGDKCFALIRLADFLAETEPRRALCMARTAVALLHDAPPSSYRSAPALAAVRVGGLLMRLGSGEGAHALHTALSMVAAERAARQGGTQDGEVIRWTDEVIVSAAESFGAAADLDGVRAVWSAGGHTGGRHVILTRALTALARHGHRSVAERLSDESPEAPDWPAALRAVWPTALAAAGAVEEAWHAVEDVDDVPPGDRDAVLVAMGEAFGEAGEFAQAVRAARTVTGPETRRRALLDLVARAPNARQGLRLIEEACPHGHNNAAPPADWPCAGACAALRVRALGTLDRWDEALAVAALPHPAAFRQEVRRQALTALALHGRWQQAQELLARYRAEEEPEHWVRAAVSLMYTGFHAGQPEAARLAEDLLAMPPGPLSTREQSRLESLATDVLARAGHWQALATHYSASSEPLRRLSLDHGSAAALAQAIAEEPDRRYERVAEALEALCPVFGSDAWRAALAPACARQGIWRLAASMARGIADPLSRRTALTRVAAALAEREPRHAAALADEAERTLVTQLGAYGPAADRERTLIGFAEALVCSRPQDAVRAARAASALSGSEDTRGRRAVVLARAGDEDAAVAALQEVGDRRWRCRTRVALVAAAVTSGRQDQARRLATDALRSPDTAAVPECVALIAAAGFHGSDAADELRREAVRWAASTALGVEDRVECLLGVLRHCPAQDGTTVSAAVRGLSDALALGLTPGRVLPLAASAAVALEALDREAAARFATRALEAAAALDPVTPGEAPASAVAGATAVLCRVGDLSSALRAPGSRVPDGRGDVLPVLLAGAAAGAVSAAPDWAAAQADEAADLLREYRGRLGSHPALEPREFVLTEPVLDCLTTTARALAALDDRPAAGTLLQHVRLPWQQDLAWARLAQTLADEAGRDEADHVVREAADWALRQALAGDRWTAVLPLVAADHPDAVAEACALTLGIVADRPTPDPSRRGPAGVHPVGPSC</sequence>
<organism evidence="4 5">
    <name type="scientific">Streptomyces glomeratus</name>
    <dbReference type="NCBI Taxonomy" id="284452"/>
    <lineage>
        <taxon>Bacteria</taxon>
        <taxon>Bacillati</taxon>
        <taxon>Actinomycetota</taxon>
        <taxon>Actinomycetes</taxon>
        <taxon>Kitasatosporales</taxon>
        <taxon>Streptomycetaceae</taxon>
        <taxon>Streptomyces</taxon>
    </lineage>
</organism>
<evidence type="ECO:0000256" key="2">
    <source>
        <dbReference type="SAM" id="MobiDB-lite"/>
    </source>
</evidence>
<feature type="region of interest" description="Disordered" evidence="2">
    <location>
        <begin position="1610"/>
        <end position="1632"/>
    </location>
</feature>
<dbReference type="EMBL" id="BAAAUF010000021">
    <property type="protein sequence ID" value="GAA3046040.1"/>
    <property type="molecule type" value="Genomic_DNA"/>
</dbReference>
<evidence type="ECO:0000313" key="4">
    <source>
        <dbReference type="EMBL" id="GAA3046040.1"/>
    </source>
</evidence>
<proteinExistence type="predicted"/>
<keyword evidence="5" id="KW-1185">Reference proteome</keyword>
<feature type="domain" description="Nephrocystin 3-like N-terminal" evidence="3">
    <location>
        <begin position="273"/>
        <end position="406"/>
    </location>
</feature>
<evidence type="ECO:0000259" key="3">
    <source>
        <dbReference type="Pfam" id="PF24883"/>
    </source>
</evidence>
<dbReference type="Proteomes" id="UP001501532">
    <property type="component" value="Unassembled WGS sequence"/>
</dbReference>
<evidence type="ECO:0000313" key="5">
    <source>
        <dbReference type="Proteomes" id="UP001501532"/>
    </source>
</evidence>
<gene>
    <name evidence="4" type="ORF">GCM10010448_31200</name>
</gene>
<dbReference type="Pfam" id="PF24883">
    <property type="entry name" value="NPHP3_N"/>
    <property type="match status" value="1"/>
</dbReference>
<evidence type="ECO:0000256" key="1">
    <source>
        <dbReference type="ARBA" id="ARBA00022737"/>
    </source>
</evidence>
<protein>
    <recommendedName>
        <fullName evidence="3">Nephrocystin 3-like N-terminal domain-containing protein</fullName>
    </recommendedName>
</protein>
<dbReference type="InterPro" id="IPR009003">
    <property type="entry name" value="Peptidase_S1_PA"/>
</dbReference>
<dbReference type="Gene3D" id="2.40.10.10">
    <property type="entry name" value="Trypsin-like serine proteases"/>
    <property type="match status" value="1"/>
</dbReference>
<keyword evidence="1" id="KW-0677">Repeat</keyword>
<comment type="caution">
    <text evidence="4">The sequence shown here is derived from an EMBL/GenBank/DDBJ whole genome shotgun (WGS) entry which is preliminary data.</text>
</comment>
<accession>A0ABP6LKB5</accession>
<dbReference type="InterPro" id="IPR056884">
    <property type="entry name" value="NPHP3-like_N"/>
</dbReference>
<dbReference type="SUPFAM" id="SSF50494">
    <property type="entry name" value="Trypsin-like serine proteases"/>
    <property type="match status" value="1"/>
</dbReference>
<dbReference type="InterPro" id="IPR043504">
    <property type="entry name" value="Peptidase_S1_PA_chymotrypsin"/>
</dbReference>
<reference evidence="5" key="1">
    <citation type="journal article" date="2019" name="Int. J. Syst. Evol. Microbiol.">
        <title>The Global Catalogue of Microorganisms (GCM) 10K type strain sequencing project: providing services to taxonomists for standard genome sequencing and annotation.</title>
        <authorList>
            <consortium name="The Broad Institute Genomics Platform"/>
            <consortium name="The Broad Institute Genome Sequencing Center for Infectious Disease"/>
            <person name="Wu L."/>
            <person name="Ma J."/>
        </authorList>
    </citation>
    <scope>NUCLEOTIDE SEQUENCE [LARGE SCALE GENOMIC DNA]</scope>
    <source>
        <strain evidence="5">JCM 9091</strain>
    </source>
</reference>
<name>A0ABP6LKB5_9ACTN</name>
<dbReference type="RefSeq" id="WP_234519159.1">
    <property type="nucleotide sequence ID" value="NZ_BAAAUF010000021.1"/>
</dbReference>
<dbReference type="Pfam" id="PF13365">
    <property type="entry name" value="Trypsin_2"/>
    <property type="match status" value="1"/>
</dbReference>